<accession>A0A448WJ24</accession>
<reference evidence="1" key="1">
    <citation type="submission" date="2018-11" db="EMBL/GenBank/DDBJ databases">
        <authorList>
            <consortium name="Pathogen Informatics"/>
        </authorList>
    </citation>
    <scope>NUCLEOTIDE SEQUENCE</scope>
</reference>
<sequence>MQEGDGVQGCPLRCHRRLHSIRSHMTTILHQAVLPASLVSYFELLKLREIDSNNTTTLRENGPPIDSRDLILLDISPVSEMVNQVRGSK</sequence>
<evidence type="ECO:0000313" key="1">
    <source>
        <dbReference type="EMBL" id="VEL12937.1"/>
    </source>
</evidence>
<dbReference type="Proteomes" id="UP000784294">
    <property type="component" value="Unassembled WGS sequence"/>
</dbReference>
<comment type="caution">
    <text evidence="1">The sequence shown here is derived from an EMBL/GenBank/DDBJ whole genome shotgun (WGS) entry which is preliminary data.</text>
</comment>
<organism evidence="1 2">
    <name type="scientific">Protopolystoma xenopodis</name>
    <dbReference type="NCBI Taxonomy" id="117903"/>
    <lineage>
        <taxon>Eukaryota</taxon>
        <taxon>Metazoa</taxon>
        <taxon>Spiralia</taxon>
        <taxon>Lophotrochozoa</taxon>
        <taxon>Platyhelminthes</taxon>
        <taxon>Monogenea</taxon>
        <taxon>Polyopisthocotylea</taxon>
        <taxon>Polystomatidea</taxon>
        <taxon>Polystomatidae</taxon>
        <taxon>Protopolystoma</taxon>
    </lineage>
</organism>
<proteinExistence type="predicted"/>
<evidence type="ECO:0000313" key="2">
    <source>
        <dbReference type="Proteomes" id="UP000784294"/>
    </source>
</evidence>
<gene>
    <name evidence="1" type="ORF">PXEA_LOCUS6377</name>
</gene>
<protein>
    <submittedName>
        <fullName evidence="1">Uncharacterized protein</fullName>
    </submittedName>
</protein>
<dbReference type="OrthoDB" id="6021021at2759"/>
<dbReference type="AlphaFoldDB" id="A0A448WJ24"/>
<keyword evidence="2" id="KW-1185">Reference proteome</keyword>
<name>A0A448WJ24_9PLAT</name>
<dbReference type="EMBL" id="CAAALY010016309">
    <property type="protein sequence ID" value="VEL12937.1"/>
    <property type="molecule type" value="Genomic_DNA"/>
</dbReference>